<evidence type="ECO:0000313" key="1">
    <source>
        <dbReference type="EMBL" id="MDP9903296.1"/>
    </source>
</evidence>
<evidence type="ECO:0000313" key="2">
    <source>
        <dbReference type="EMBL" id="MDQ0180051.1"/>
    </source>
</evidence>
<organism evidence="1 4">
    <name type="scientific">Arthrobacter bambusae</name>
    <dbReference type="NCBI Taxonomy" id="1338426"/>
    <lineage>
        <taxon>Bacteria</taxon>
        <taxon>Bacillati</taxon>
        <taxon>Actinomycetota</taxon>
        <taxon>Actinomycetes</taxon>
        <taxon>Micrococcales</taxon>
        <taxon>Micrococcaceae</taxon>
        <taxon>Arthrobacter</taxon>
    </lineage>
</organism>
<evidence type="ECO:0008006" key="5">
    <source>
        <dbReference type="Google" id="ProtNLM"/>
    </source>
</evidence>
<dbReference type="EMBL" id="JAUSRG010000001">
    <property type="protein sequence ID" value="MDP9903296.1"/>
    <property type="molecule type" value="Genomic_DNA"/>
</dbReference>
<evidence type="ECO:0000313" key="3">
    <source>
        <dbReference type="Proteomes" id="UP001230951"/>
    </source>
</evidence>
<dbReference type="Gene3D" id="2.60.40.10">
    <property type="entry name" value="Immunoglobulins"/>
    <property type="match status" value="1"/>
</dbReference>
<dbReference type="EMBL" id="JAUSTF010000002">
    <property type="protein sequence ID" value="MDQ0180051.1"/>
    <property type="molecule type" value="Genomic_DNA"/>
</dbReference>
<keyword evidence="3" id="KW-1185">Reference proteome</keyword>
<dbReference type="GO" id="GO:0005975">
    <property type="term" value="P:carbohydrate metabolic process"/>
    <property type="evidence" value="ECO:0007669"/>
    <property type="project" value="UniProtKB-ARBA"/>
</dbReference>
<protein>
    <recommendedName>
        <fullName evidence="5">Next to BRCA1 central domain-containing protein</fullName>
    </recommendedName>
</protein>
<accession>A0AAW8D322</accession>
<dbReference type="Proteomes" id="UP001230951">
    <property type="component" value="Unassembled WGS sequence"/>
</dbReference>
<name>A0AAW8D322_9MICC</name>
<comment type="caution">
    <text evidence="1">The sequence shown here is derived from an EMBL/GenBank/DDBJ whole genome shotgun (WGS) entry which is preliminary data.</text>
</comment>
<dbReference type="Proteomes" id="UP001242995">
    <property type="component" value="Unassembled WGS sequence"/>
</dbReference>
<sequence>MSDVDGFLPSTKAPLFGNGPWPVAANYEIQVLGLPPVTIDSTAFGFCGGMAFLAKDIFEAGTPQLRGTDSQAVPVSVVHHILSRLIDSFDGPGVVGDWLVATSELDHRTIFGGDGLFAQTVDEASKVMATIDAGTLCPIGVVLVQSAAPWAVFHNHVELVYGYDLADSQLTLHVYDCNYPGRDDITISLDIGSRIPAKAIETNGTDGSFYGSQPGRIRGFFVLPYSPADPSPLYVDDGAVSIQTPPPPLMSPSQSATVILSATNYGTTSWDPGAGYRLGSQDPQDNTEWGTGRIKIPTVIDPGATAVLNFDITAPSSSGNIGFEWQMVRESVHWFGTPSTAIAVPVGIESPQCSALEAQYAGLASQLDDLQQEISLIDWADPITARQTALAISRKIDAIQPLVASIEKSMASLGCLPPTFKGKATAPLTKTSQP</sequence>
<evidence type="ECO:0000313" key="4">
    <source>
        <dbReference type="Proteomes" id="UP001242995"/>
    </source>
</evidence>
<dbReference type="AlphaFoldDB" id="A0AAW8D322"/>
<reference evidence="1 3" key="1">
    <citation type="submission" date="2023-07" db="EMBL/GenBank/DDBJ databases">
        <title>Sorghum-associated microbial communities from plants grown in Nebraska, USA.</title>
        <authorList>
            <person name="Schachtman D."/>
        </authorList>
    </citation>
    <scope>NUCLEOTIDE SEQUENCE</scope>
    <source>
        <strain evidence="1">DS1006</strain>
        <strain evidence="2 3">DS1016</strain>
    </source>
</reference>
<dbReference type="InterPro" id="IPR013783">
    <property type="entry name" value="Ig-like_fold"/>
</dbReference>
<gene>
    <name evidence="1" type="ORF">J2S90_000236</name>
    <name evidence="2" type="ORF">J2S93_001467</name>
</gene>
<dbReference type="RefSeq" id="WP_306958911.1">
    <property type="nucleotide sequence ID" value="NZ_JAUSRG010000001.1"/>
</dbReference>
<proteinExistence type="predicted"/>